<keyword evidence="7 23" id="KW-0963">Cytoplasm</keyword>
<comment type="catalytic activity">
    <reaction evidence="20">
        <text>(R)-4'-phospho-S-sulfopantetheine + H2O = (R)-S-sulfopantetheine + phosphate</text>
        <dbReference type="Rhea" id="RHEA:68340"/>
        <dbReference type="ChEBI" id="CHEBI:15377"/>
        <dbReference type="ChEBI" id="CHEBI:43474"/>
        <dbReference type="ChEBI" id="CHEBI:177302"/>
        <dbReference type="ChEBI" id="CHEBI:177303"/>
    </reaction>
    <physiologicalReaction direction="left-to-right" evidence="20">
        <dbReference type="Rhea" id="RHEA:68341"/>
    </physiologicalReaction>
</comment>
<dbReference type="SUPFAM" id="SSF53067">
    <property type="entry name" value="Actin-like ATPase domain"/>
    <property type="match status" value="2"/>
</dbReference>
<dbReference type="Gene3D" id="3.40.50.10880">
    <property type="entry name" value="Uncharacterised protein PF01937, DUF89, domain 3"/>
    <property type="match status" value="1"/>
</dbReference>
<evidence type="ECO:0000313" key="25">
    <source>
        <dbReference type="Ensembl" id="ENSPPAP00000005863.1"/>
    </source>
</evidence>
<comment type="cofactor">
    <cofactor evidence="2">
        <name>Ni(2+)</name>
        <dbReference type="ChEBI" id="CHEBI:49786"/>
    </cofactor>
</comment>
<dbReference type="FunFam" id="1.20.1700.10:FF:000001">
    <property type="entry name" value="Pantothenate kinase 4"/>
    <property type="match status" value="1"/>
</dbReference>
<dbReference type="CDD" id="cd24123">
    <property type="entry name" value="ASKHA_NBD_PanK-II_Pank4"/>
    <property type="match status" value="1"/>
</dbReference>
<organism evidence="25 26">
    <name type="scientific">Pan paniscus</name>
    <name type="common">Pygmy chimpanzee</name>
    <name type="synonym">Bonobo</name>
    <dbReference type="NCBI Taxonomy" id="9597"/>
    <lineage>
        <taxon>Eukaryota</taxon>
        <taxon>Metazoa</taxon>
        <taxon>Chordata</taxon>
        <taxon>Craniata</taxon>
        <taxon>Vertebrata</taxon>
        <taxon>Euteleostomi</taxon>
        <taxon>Mammalia</taxon>
        <taxon>Eutheria</taxon>
        <taxon>Euarchontoglires</taxon>
        <taxon>Primates</taxon>
        <taxon>Haplorrhini</taxon>
        <taxon>Catarrhini</taxon>
        <taxon>Hominidae</taxon>
        <taxon>Pan</taxon>
    </lineage>
</organism>
<dbReference type="InterPro" id="IPR004567">
    <property type="entry name" value="Type_II_PanK"/>
</dbReference>
<keyword evidence="13 23" id="KW-0067">ATP-binding</keyword>
<dbReference type="Gene3D" id="1.20.1700.10">
    <property type="entry name" value="AF1104-like"/>
    <property type="match status" value="1"/>
</dbReference>
<dbReference type="GO" id="GO:0005634">
    <property type="term" value="C:nucleus"/>
    <property type="evidence" value="ECO:0007669"/>
    <property type="project" value="TreeGrafter"/>
</dbReference>
<evidence type="ECO:0000256" key="10">
    <source>
        <dbReference type="ARBA" id="ARBA00022723"/>
    </source>
</evidence>
<dbReference type="GO" id="GO:0004594">
    <property type="term" value="F:pantothenate kinase activity"/>
    <property type="evidence" value="ECO:0007669"/>
    <property type="project" value="InterPro"/>
</dbReference>
<comment type="cofactor">
    <cofactor evidence="1">
        <name>Mn(2+)</name>
        <dbReference type="ChEBI" id="CHEBI:29035"/>
    </cofactor>
</comment>
<comment type="similarity">
    <text evidence="23">Belongs to the type II pantothenate kinase family.</text>
</comment>
<reference evidence="25" key="3">
    <citation type="submission" date="2025-09" db="UniProtKB">
        <authorList>
            <consortium name="Ensembl"/>
        </authorList>
    </citation>
    <scope>IDENTIFICATION</scope>
</reference>
<evidence type="ECO:0000256" key="12">
    <source>
        <dbReference type="ARBA" id="ARBA00022801"/>
    </source>
</evidence>
<comment type="catalytic activity">
    <reaction evidence="18">
        <text>(R)-4'-phosphopantetheine + H2O = (R)-pantetheine + phosphate</text>
        <dbReference type="Rhea" id="RHEA:68328"/>
        <dbReference type="ChEBI" id="CHEBI:15377"/>
        <dbReference type="ChEBI" id="CHEBI:16753"/>
        <dbReference type="ChEBI" id="CHEBI:43474"/>
        <dbReference type="ChEBI" id="CHEBI:61723"/>
    </reaction>
    <physiologicalReaction direction="left-to-right" evidence="18">
        <dbReference type="Rhea" id="RHEA:68329"/>
    </physiologicalReaction>
</comment>
<dbReference type="GO" id="GO:0046872">
    <property type="term" value="F:metal ion binding"/>
    <property type="evidence" value="ECO:0007669"/>
    <property type="project" value="UniProtKB-KW"/>
</dbReference>
<dbReference type="FunFam" id="3.40.50.10880:FF:000001">
    <property type="entry name" value="Pantothenate kinase 4"/>
    <property type="match status" value="1"/>
</dbReference>
<comment type="subunit">
    <text evidence="5">Homodimer. Interacts with PKM.</text>
</comment>
<keyword evidence="10" id="KW-0479">Metal-binding</keyword>
<dbReference type="PANTHER" id="PTHR12280:SF20">
    <property type="entry name" value="4'-PHOSPHOPANTETHEINE PHOSPHATASE"/>
    <property type="match status" value="1"/>
</dbReference>
<dbReference type="GO" id="GO:0005829">
    <property type="term" value="C:cytosol"/>
    <property type="evidence" value="ECO:0007669"/>
    <property type="project" value="TreeGrafter"/>
</dbReference>
<feature type="domain" description="Damage-control phosphatase ARMT1-like metal-binding" evidence="24">
    <location>
        <begin position="440"/>
        <end position="726"/>
    </location>
</feature>
<evidence type="ECO:0000256" key="7">
    <source>
        <dbReference type="ARBA" id="ARBA00022490"/>
    </source>
</evidence>
<keyword evidence="17" id="KW-0464">Manganese</keyword>
<evidence type="ECO:0000256" key="19">
    <source>
        <dbReference type="ARBA" id="ARBA00029319"/>
    </source>
</evidence>
<keyword evidence="9" id="KW-0533">Nickel</keyword>
<dbReference type="PIRSF" id="PIRSF036939">
    <property type="entry name" value="PanK_long"/>
    <property type="match status" value="1"/>
</dbReference>
<comment type="subcellular location">
    <subcellularLocation>
        <location evidence="3 23">Cytoplasm</location>
    </subcellularLocation>
</comment>
<keyword evidence="8" id="KW-0597">Phosphoprotein</keyword>
<dbReference type="GO" id="GO:0015937">
    <property type="term" value="P:coenzyme A biosynthetic process"/>
    <property type="evidence" value="ECO:0007669"/>
    <property type="project" value="UniProtKB-UniRule"/>
</dbReference>
<evidence type="ECO:0000256" key="16">
    <source>
        <dbReference type="ARBA" id="ARBA00023074"/>
    </source>
</evidence>
<evidence type="ECO:0000313" key="26">
    <source>
        <dbReference type="Proteomes" id="UP000240080"/>
    </source>
</evidence>
<dbReference type="EMBL" id="AJFE02021220">
    <property type="status" value="NOT_ANNOTATED_CDS"/>
    <property type="molecule type" value="Genomic_DNA"/>
</dbReference>
<dbReference type="Proteomes" id="UP000240080">
    <property type="component" value="Chromosome 1"/>
</dbReference>
<evidence type="ECO:0000256" key="11">
    <source>
        <dbReference type="ARBA" id="ARBA00022741"/>
    </source>
</evidence>
<evidence type="ECO:0000256" key="5">
    <source>
        <dbReference type="ARBA" id="ARBA00011388"/>
    </source>
</evidence>
<dbReference type="EC" id="3.1.3.-" evidence="23"/>
<evidence type="ECO:0000256" key="13">
    <source>
        <dbReference type="ARBA" id="ARBA00022840"/>
    </source>
</evidence>
<dbReference type="InterPro" id="IPR002791">
    <property type="entry name" value="ARMT1-like_metal-bd"/>
</dbReference>
<evidence type="ECO:0000256" key="3">
    <source>
        <dbReference type="ARBA" id="ARBA00004496"/>
    </source>
</evidence>
<dbReference type="FunFam" id="3.30.420.40:FF:000067">
    <property type="entry name" value="Pantothenate kinase 4"/>
    <property type="match status" value="1"/>
</dbReference>
<gene>
    <name evidence="25" type="primary">PANK4</name>
</gene>
<evidence type="ECO:0000259" key="24">
    <source>
        <dbReference type="Pfam" id="PF01937"/>
    </source>
</evidence>
<dbReference type="SUPFAM" id="SSF111321">
    <property type="entry name" value="AF1104-like"/>
    <property type="match status" value="1"/>
</dbReference>
<name>A0A2R8ZLN6_PANPA</name>
<dbReference type="InterPro" id="IPR035073">
    <property type="entry name" value="At2g17340_3_helix_bundle"/>
</dbReference>
<dbReference type="InterPro" id="IPR015844">
    <property type="entry name" value="PanK_long"/>
</dbReference>
<evidence type="ECO:0000256" key="15">
    <source>
        <dbReference type="ARBA" id="ARBA00022993"/>
    </source>
</evidence>
<evidence type="ECO:0000256" key="14">
    <source>
        <dbReference type="ARBA" id="ARBA00022990"/>
    </source>
</evidence>
<evidence type="ECO:0000256" key="22">
    <source>
        <dbReference type="ARBA" id="ARBA00061149"/>
    </source>
</evidence>
<keyword evidence="26" id="KW-1185">Reference proteome</keyword>
<dbReference type="Ensembl" id="ENSPPAT00000026155.1">
    <property type="protein sequence ID" value="ENSPPAP00000005863.1"/>
    <property type="gene ID" value="ENSPPAG00000023688.1"/>
</dbReference>
<dbReference type="PANTHER" id="PTHR12280">
    <property type="entry name" value="PANTOTHENATE KINASE"/>
    <property type="match status" value="1"/>
</dbReference>
<evidence type="ECO:0000256" key="6">
    <source>
        <dbReference type="ARBA" id="ARBA00019490"/>
    </source>
</evidence>
<keyword evidence="16" id="KW-0944">Nitration</keyword>
<dbReference type="Gene3D" id="3.30.420.510">
    <property type="match status" value="1"/>
</dbReference>
<comment type="similarity">
    <text evidence="22">In the C-terminal section; belongs to the damage-control phosphatase family. Phosphopantetheine phosphatase II subfamily.</text>
</comment>
<evidence type="ECO:0000256" key="9">
    <source>
        <dbReference type="ARBA" id="ARBA00022596"/>
    </source>
</evidence>
<dbReference type="FunFam" id="3.30.420.510:FF:000002">
    <property type="entry name" value="Pantothenate kinase 4"/>
    <property type="match status" value="1"/>
</dbReference>
<evidence type="ECO:0000256" key="21">
    <source>
        <dbReference type="ARBA" id="ARBA00046055"/>
    </source>
</evidence>
<comment type="catalytic activity">
    <reaction evidence="19">
        <text>(R)-4'-phosphopantetheine sulfonate + H2O = (R)-pantetheine sulfonate + phosphate</text>
        <dbReference type="Rhea" id="RHEA:68336"/>
        <dbReference type="ChEBI" id="CHEBI:15377"/>
        <dbReference type="ChEBI" id="CHEBI:43474"/>
        <dbReference type="ChEBI" id="CHEBI:177300"/>
        <dbReference type="ChEBI" id="CHEBI:177301"/>
    </reaction>
    <physiologicalReaction direction="left-to-right" evidence="19">
        <dbReference type="Rhea" id="RHEA:68337"/>
    </physiologicalReaction>
</comment>
<protein>
    <recommendedName>
        <fullName evidence="6 23">4'-phosphopantetheine phosphatase</fullName>
        <ecNumber evidence="23">3.1.3.-</ecNumber>
    </recommendedName>
</protein>
<evidence type="ECO:0000256" key="8">
    <source>
        <dbReference type="ARBA" id="ARBA00022553"/>
    </source>
</evidence>
<keyword evidence="12" id="KW-0378">Hydrolase</keyword>
<keyword evidence="11 23" id="KW-0547">Nucleotide-binding</keyword>
<evidence type="ECO:0000256" key="4">
    <source>
        <dbReference type="ARBA" id="ARBA00005538"/>
    </source>
</evidence>
<dbReference type="InterPro" id="IPR043129">
    <property type="entry name" value="ATPase_NBD"/>
</dbReference>
<dbReference type="Bgee" id="ENSPPAG00000023688">
    <property type="expression patterns" value="Expressed in cerebellum and 6 other cell types or tissues"/>
</dbReference>
<dbReference type="NCBIfam" id="TIGR00555">
    <property type="entry name" value="panK_eukar"/>
    <property type="match status" value="1"/>
</dbReference>
<reference evidence="25 26" key="1">
    <citation type="journal article" date="2012" name="Nature">
        <title>The bonobo genome compared with the chimpanzee and human genomes.</title>
        <authorList>
            <person name="Prufer K."/>
            <person name="Munch K."/>
            <person name="Hellmann I."/>
            <person name="Akagi K."/>
            <person name="Miller J.R."/>
            <person name="Walenz B."/>
            <person name="Koren S."/>
            <person name="Sutton G."/>
            <person name="Kodira C."/>
            <person name="Winer R."/>
            <person name="Knight J.R."/>
            <person name="Mullikin J.C."/>
            <person name="Meader S.J."/>
            <person name="Ponting C.P."/>
            <person name="Lunter G."/>
            <person name="Higashino S."/>
            <person name="Hobolth A."/>
            <person name="Dutheil J."/>
            <person name="Karakoc E."/>
            <person name="Alkan C."/>
            <person name="Sajjadian S."/>
            <person name="Catacchio C.R."/>
            <person name="Ventura M."/>
            <person name="Marques-Bonet T."/>
            <person name="Eichler E.E."/>
            <person name="Andre C."/>
            <person name="Atencia R."/>
            <person name="Mugisha L."/>
            <person name="Junhold J."/>
            <person name="Patterson N."/>
            <person name="Siebauer M."/>
            <person name="Good J.M."/>
            <person name="Fischer A."/>
            <person name="Ptak S.E."/>
            <person name="Lachmann M."/>
            <person name="Symer D.E."/>
            <person name="Mailund T."/>
            <person name="Schierup M.H."/>
            <person name="Andres A.M."/>
            <person name="Kelso J."/>
            <person name="Paabo S."/>
        </authorList>
    </citation>
    <scope>NUCLEOTIDE SEQUENCE [LARGE SCALE GENOMIC DNA]</scope>
</reference>
<proteinExistence type="inferred from homology"/>
<dbReference type="EMBL" id="AJFE02021219">
    <property type="status" value="NOT_ANNOTATED_CDS"/>
    <property type="molecule type" value="Genomic_DNA"/>
</dbReference>
<dbReference type="Pfam" id="PF03630">
    <property type="entry name" value="Fumble"/>
    <property type="match status" value="1"/>
</dbReference>
<accession>A0A2R8ZLN6</accession>
<comment type="activity regulation">
    <text evidence="23">Activity is strongly promoted by Co(2+), Ni(2+), Mg(2+) and Mn(2+). Activity is inhibited by EDTA.</text>
</comment>
<dbReference type="InterPro" id="IPR036075">
    <property type="entry name" value="ARMT-1-like_metal-bd_sf"/>
</dbReference>
<dbReference type="GeneTree" id="ENSGT00940000158896"/>
<evidence type="ECO:0000256" key="17">
    <source>
        <dbReference type="ARBA" id="ARBA00023211"/>
    </source>
</evidence>
<dbReference type="STRING" id="9597.ENSPPAP00000005863"/>
<dbReference type="Gene3D" id="3.30.420.40">
    <property type="match status" value="1"/>
</dbReference>
<comment type="function">
    <text evidence="21 23">Phosphatase which shows a preference for 4'-phosphopantetheine and its oxidatively damaged forms (sulfonate or S-sulfonate), providing strong indirect evidence that the phosphatase activity pre-empts damage in the coenzyme A (CoA) pathway. Hydrolyzing excess 4'-phosphopantetheine could constitute a directed overflow mechanism to prevent its oxidation to the S-sulfonate, sulfonate, or other forms. Hydrolyzing 4'-phosphopantetheine sulfonate or S-sulfonate would forestall their conversion to inactive forms of CoA and acyl carrier protein. May play a role in the physiological regulation of CoA intracellular levels.</text>
</comment>
<dbReference type="GO" id="GO:0016787">
    <property type="term" value="F:hydrolase activity"/>
    <property type="evidence" value="ECO:0007669"/>
    <property type="project" value="UniProtKB-KW"/>
</dbReference>
<dbReference type="Pfam" id="PF01937">
    <property type="entry name" value="ARMT1-like_dom"/>
    <property type="match status" value="1"/>
</dbReference>
<dbReference type="AlphaFoldDB" id="A0A2R8ZLN6"/>
<evidence type="ECO:0000256" key="1">
    <source>
        <dbReference type="ARBA" id="ARBA00001936"/>
    </source>
</evidence>
<sequence length="740" mass="82006">PDGCSVGHGPPGPLCPGPESCPVCVSFAGGSLTKLAYYSTVQHKVAKVRSFDHSGKDTEREHEPPYEISVQEEITARLHFIKFENTYIEACLDFIKDHLVNTETKVIQATGGGAYKFKDLIEEKLRLKVDKEDVMTCLIKGCNFVLKNIPHEAFVYQKDSDPEFRFQTNHPHIFPYLLVNIGSGVSIVKVETEDRFEWVGGSSIGGGTFWGLGALLTKTKKFDELLHLASRGQHSNVDMLVRDVYGGAHQTLGLSGNLIASSFGKSATADQEFSKEDMAKSLLHMISNDIGQLACLHARLHSLDRVYFGGFFIRGHPVTMRTITYSINFFSKGEVQALFLRHEGYLGAIGAFLKGAEQDNPNQYSWGENYAGSSGLMSASPELGPAQRARSGTFDLLEMDRLERPLVNLPLLLDPPSYVPDTVDLTDDALARKYWLTCFEEALDGVVKRAVASQPDSVDAAERAEKFRQKYWNKLQTLRQQPFAYGTLTVRSLLDTREHCLNEFNFPDPYSKVKQRENGVALRCFPGVVRSLDALGWEERQLALVKGLLAGNVFDWGAKAVSEPWLVDSYSEWLQRLKGPPHKCALIFADNSGIDIILGVFPFVRELLLRGTEVILACNSGPALNDVTHSESLIVAERIAGMDPVVHSALREERLLLVQTGSSSPCLDLSRLDKGLAALVRERGADLVVIEGMGRAVHTNYHAALRCESLKLAVIKNAWLAERLGGRLFSVIFKYEVPAE</sequence>
<reference evidence="25" key="2">
    <citation type="submission" date="2025-08" db="UniProtKB">
        <authorList>
            <consortium name="Ensembl"/>
        </authorList>
    </citation>
    <scope>IDENTIFICATION</scope>
</reference>
<evidence type="ECO:0000256" key="20">
    <source>
        <dbReference type="ARBA" id="ARBA00029347"/>
    </source>
</evidence>
<evidence type="ECO:0000256" key="18">
    <source>
        <dbReference type="ARBA" id="ARBA00029312"/>
    </source>
</evidence>
<keyword evidence="15 23" id="KW-0173">Coenzyme A biosynthesis</keyword>
<evidence type="ECO:0000256" key="2">
    <source>
        <dbReference type="ARBA" id="ARBA00001967"/>
    </source>
</evidence>
<dbReference type="GO" id="GO:0005524">
    <property type="term" value="F:ATP binding"/>
    <property type="evidence" value="ECO:0007669"/>
    <property type="project" value="UniProtKB-UniRule"/>
</dbReference>
<keyword evidence="14" id="KW-0007">Acetylation</keyword>
<comment type="similarity">
    <text evidence="4">In the N-terminal section; belongs to the type II pantothenate kinase family.</text>
</comment>
<evidence type="ECO:0000256" key="23">
    <source>
        <dbReference type="PIRNR" id="PIRNR036939"/>
    </source>
</evidence>